<dbReference type="AlphaFoldDB" id="A0A0K2UJ66"/>
<proteinExistence type="predicted"/>
<dbReference type="EMBL" id="HACA01020912">
    <property type="protein sequence ID" value="CDW38273.1"/>
    <property type="molecule type" value="Transcribed_RNA"/>
</dbReference>
<sequence>MNHKICIRYNHTRLQDNLLPRHRERSTREESKRE</sequence>
<name>A0A0K2UJ66_LEPSM</name>
<organism evidence="1">
    <name type="scientific">Lepeophtheirus salmonis</name>
    <name type="common">Salmon louse</name>
    <name type="synonym">Caligus salmonis</name>
    <dbReference type="NCBI Taxonomy" id="72036"/>
    <lineage>
        <taxon>Eukaryota</taxon>
        <taxon>Metazoa</taxon>
        <taxon>Ecdysozoa</taxon>
        <taxon>Arthropoda</taxon>
        <taxon>Crustacea</taxon>
        <taxon>Multicrustacea</taxon>
        <taxon>Hexanauplia</taxon>
        <taxon>Copepoda</taxon>
        <taxon>Siphonostomatoida</taxon>
        <taxon>Caligidae</taxon>
        <taxon>Lepeophtheirus</taxon>
    </lineage>
</organism>
<protein>
    <submittedName>
        <fullName evidence="1">Uncharacterized protein</fullName>
    </submittedName>
</protein>
<reference evidence="1" key="1">
    <citation type="submission" date="2014-05" db="EMBL/GenBank/DDBJ databases">
        <authorList>
            <person name="Chronopoulou M."/>
        </authorList>
    </citation>
    <scope>NUCLEOTIDE SEQUENCE</scope>
    <source>
        <tissue evidence="1">Whole organism</tissue>
    </source>
</reference>
<accession>A0A0K2UJ66</accession>
<evidence type="ECO:0000313" key="1">
    <source>
        <dbReference type="EMBL" id="CDW38273.1"/>
    </source>
</evidence>